<name>A0AAW1JUK6_POPJA</name>
<gene>
    <name evidence="1" type="ORF">QE152_g27602</name>
</gene>
<comment type="caution">
    <text evidence="1">The sequence shown here is derived from an EMBL/GenBank/DDBJ whole genome shotgun (WGS) entry which is preliminary data.</text>
</comment>
<dbReference type="Proteomes" id="UP001458880">
    <property type="component" value="Unassembled WGS sequence"/>
</dbReference>
<sequence>MLKIKVVKVLLMYNPEITAPTVTAYVSIKYQLKTKVKVTRIIAPVLRKLRQNPKHRTVAVKQLVSRVVSAQEEILPPVLKAVPTQVIHKNKKLKRAIRQKPHVKACKMYSQRIDLMITSKQELLFLFLQMKTKLQ</sequence>
<protein>
    <submittedName>
        <fullName evidence="1">Uncharacterized protein</fullName>
    </submittedName>
</protein>
<evidence type="ECO:0000313" key="2">
    <source>
        <dbReference type="Proteomes" id="UP001458880"/>
    </source>
</evidence>
<keyword evidence="2" id="KW-1185">Reference proteome</keyword>
<evidence type="ECO:0000313" key="1">
    <source>
        <dbReference type="EMBL" id="KAK9707849.1"/>
    </source>
</evidence>
<organism evidence="1 2">
    <name type="scientific">Popillia japonica</name>
    <name type="common">Japanese beetle</name>
    <dbReference type="NCBI Taxonomy" id="7064"/>
    <lineage>
        <taxon>Eukaryota</taxon>
        <taxon>Metazoa</taxon>
        <taxon>Ecdysozoa</taxon>
        <taxon>Arthropoda</taxon>
        <taxon>Hexapoda</taxon>
        <taxon>Insecta</taxon>
        <taxon>Pterygota</taxon>
        <taxon>Neoptera</taxon>
        <taxon>Endopterygota</taxon>
        <taxon>Coleoptera</taxon>
        <taxon>Polyphaga</taxon>
        <taxon>Scarabaeiformia</taxon>
        <taxon>Scarabaeidae</taxon>
        <taxon>Rutelinae</taxon>
        <taxon>Popillia</taxon>
    </lineage>
</organism>
<proteinExistence type="predicted"/>
<accession>A0AAW1JUK6</accession>
<dbReference type="AlphaFoldDB" id="A0AAW1JUK6"/>
<reference evidence="1 2" key="1">
    <citation type="journal article" date="2024" name="BMC Genomics">
        <title>De novo assembly and annotation of Popillia japonica's genome with initial clues to its potential as an invasive pest.</title>
        <authorList>
            <person name="Cucini C."/>
            <person name="Boschi S."/>
            <person name="Funari R."/>
            <person name="Cardaioli E."/>
            <person name="Iannotti N."/>
            <person name="Marturano G."/>
            <person name="Paoli F."/>
            <person name="Bruttini M."/>
            <person name="Carapelli A."/>
            <person name="Frati F."/>
            <person name="Nardi F."/>
        </authorList>
    </citation>
    <scope>NUCLEOTIDE SEQUENCE [LARGE SCALE GENOMIC DNA]</scope>
    <source>
        <strain evidence="1">DMR45628</strain>
    </source>
</reference>
<dbReference type="EMBL" id="JASPKY010000341">
    <property type="protein sequence ID" value="KAK9707849.1"/>
    <property type="molecule type" value="Genomic_DNA"/>
</dbReference>